<reference evidence="1" key="1">
    <citation type="submission" date="2014-09" db="EMBL/GenBank/DDBJ databases">
        <authorList>
            <person name="Magalhaes I.L.F."/>
            <person name="Oliveira U."/>
            <person name="Santos F.R."/>
            <person name="Vidigal T.H.D.A."/>
            <person name="Brescovit A.D."/>
            <person name="Santos A.J."/>
        </authorList>
    </citation>
    <scope>NUCLEOTIDE SEQUENCE</scope>
    <source>
        <tissue evidence="1">Shoot tissue taken approximately 20 cm above the soil surface</tissue>
    </source>
</reference>
<reference evidence="1" key="2">
    <citation type="journal article" date="2015" name="Data Brief">
        <title>Shoot transcriptome of the giant reed, Arundo donax.</title>
        <authorList>
            <person name="Barrero R.A."/>
            <person name="Guerrero F.D."/>
            <person name="Moolhuijzen P."/>
            <person name="Goolsby J.A."/>
            <person name="Tidwell J."/>
            <person name="Bellgard S.E."/>
            <person name="Bellgard M.I."/>
        </authorList>
    </citation>
    <scope>NUCLEOTIDE SEQUENCE</scope>
    <source>
        <tissue evidence="1">Shoot tissue taken approximately 20 cm above the soil surface</tissue>
    </source>
</reference>
<proteinExistence type="predicted"/>
<accession>A0A0A9C4B3</accession>
<dbReference type="AlphaFoldDB" id="A0A0A9C4B3"/>
<protein>
    <submittedName>
        <fullName evidence="1">Uncharacterized protein</fullName>
    </submittedName>
</protein>
<sequence>MPLTDPWKKERMSKAIEVGEQSRRNRGAMEAALFVSSRTRRSVLVVGELDLTGRVAG</sequence>
<evidence type="ECO:0000313" key="1">
    <source>
        <dbReference type="EMBL" id="JAD66387.1"/>
    </source>
</evidence>
<dbReference type="EMBL" id="GBRH01231508">
    <property type="protein sequence ID" value="JAD66387.1"/>
    <property type="molecule type" value="Transcribed_RNA"/>
</dbReference>
<name>A0A0A9C4B3_ARUDO</name>
<organism evidence="1">
    <name type="scientific">Arundo donax</name>
    <name type="common">Giant reed</name>
    <name type="synonym">Donax arundinaceus</name>
    <dbReference type="NCBI Taxonomy" id="35708"/>
    <lineage>
        <taxon>Eukaryota</taxon>
        <taxon>Viridiplantae</taxon>
        <taxon>Streptophyta</taxon>
        <taxon>Embryophyta</taxon>
        <taxon>Tracheophyta</taxon>
        <taxon>Spermatophyta</taxon>
        <taxon>Magnoliopsida</taxon>
        <taxon>Liliopsida</taxon>
        <taxon>Poales</taxon>
        <taxon>Poaceae</taxon>
        <taxon>PACMAD clade</taxon>
        <taxon>Arundinoideae</taxon>
        <taxon>Arundineae</taxon>
        <taxon>Arundo</taxon>
    </lineage>
</organism>